<name>A0ABP9SYZ0_9ACTN</name>
<dbReference type="PANTHER" id="PTHR43364:SF4">
    <property type="entry name" value="NAD(P)-LINKED OXIDOREDUCTASE SUPERFAMILY PROTEIN"/>
    <property type="match status" value="1"/>
</dbReference>
<dbReference type="EMBL" id="BAABJR010000002">
    <property type="protein sequence ID" value="GAA5204244.1"/>
    <property type="molecule type" value="Genomic_DNA"/>
</dbReference>
<dbReference type="InterPro" id="IPR036812">
    <property type="entry name" value="NAD(P)_OxRdtase_dom_sf"/>
</dbReference>
<evidence type="ECO:0000313" key="3">
    <source>
        <dbReference type="EMBL" id="GAA5204244.1"/>
    </source>
</evidence>
<dbReference type="Gene3D" id="3.20.20.100">
    <property type="entry name" value="NADP-dependent oxidoreductase domain"/>
    <property type="match status" value="1"/>
</dbReference>
<protein>
    <submittedName>
        <fullName evidence="3">Aldo/keto reductase</fullName>
    </submittedName>
</protein>
<evidence type="ECO:0000259" key="2">
    <source>
        <dbReference type="Pfam" id="PF00248"/>
    </source>
</evidence>
<sequence length="334" mass="36248">MNPDKARSRAVQDQLNTMRLGREGPEITRLGLGTWVIGGPYEYGWGPVDDTVSVRTVLHAVDRGLNWLDTAPAYGCGHSEEVVGTALRQLGTSERPLVFTKCGRVWDAANPGKVVSDLRPSSIRQECEASLKRLGVDRIDLYQIHRPDTRTGTPVEDSWGTLAELVDEGKVRWIGLSNVDSELLDRCEAVRHVDSLQPSLSLLDRRSLPLLDWCEDHGTGVIAYSPLASGLLTGTFDRERVESLAPDDWRKKSAKFAEPALTRKLAVVDALRTIAGPLGLTVSDLALAWVLSRPGVSGAIVGARLPEQVDGWAGAAGLSVSDDTLREIEDAAAQ</sequence>
<reference evidence="4" key="1">
    <citation type="journal article" date="2019" name="Int. J. Syst. Evol. Microbiol.">
        <title>The Global Catalogue of Microorganisms (GCM) 10K type strain sequencing project: providing services to taxonomists for standard genome sequencing and annotation.</title>
        <authorList>
            <consortium name="The Broad Institute Genomics Platform"/>
            <consortium name="The Broad Institute Genome Sequencing Center for Infectious Disease"/>
            <person name="Wu L."/>
            <person name="Ma J."/>
        </authorList>
    </citation>
    <scope>NUCLEOTIDE SEQUENCE [LARGE SCALE GENOMIC DNA]</scope>
    <source>
        <strain evidence="4">JCM 18306</strain>
    </source>
</reference>
<dbReference type="PANTHER" id="PTHR43364">
    <property type="entry name" value="NADH-SPECIFIC METHYLGLYOXAL REDUCTASE-RELATED"/>
    <property type="match status" value="1"/>
</dbReference>
<comment type="caution">
    <text evidence="3">The sequence shown here is derived from an EMBL/GenBank/DDBJ whole genome shotgun (WGS) entry which is preliminary data.</text>
</comment>
<dbReference type="CDD" id="cd19102">
    <property type="entry name" value="AKR_unchar"/>
    <property type="match status" value="1"/>
</dbReference>
<dbReference type="InterPro" id="IPR023210">
    <property type="entry name" value="NADP_OxRdtase_dom"/>
</dbReference>
<dbReference type="Pfam" id="PF00248">
    <property type="entry name" value="Aldo_ket_red"/>
    <property type="match status" value="1"/>
</dbReference>
<feature type="domain" description="NADP-dependent oxidoreductase" evidence="2">
    <location>
        <begin position="29"/>
        <end position="331"/>
    </location>
</feature>
<organism evidence="3 4">
    <name type="scientific">Streptomyces thinghirensis</name>
    <dbReference type="NCBI Taxonomy" id="551547"/>
    <lineage>
        <taxon>Bacteria</taxon>
        <taxon>Bacillati</taxon>
        <taxon>Actinomycetota</taxon>
        <taxon>Actinomycetes</taxon>
        <taxon>Kitasatosporales</taxon>
        <taxon>Streptomycetaceae</taxon>
        <taxon>Streptomyces</taxon>
    </lineage>
</organism>
<dbReference type="SUPFAM" id="SSF51430">
    <property type="entry name" value="NAD(P)-linked oxidoreductase"/>
    <property type="match status" value="1"/>
</dbReference>
<dbReference type="RefSeq" id="WP_345626249.1">
    <property type="nucleotide sequence ID" value="NZ_BAABJR010000002.1"/>
</dbReference>
<keyword evidence="4" id="KW-1185">Reference proteome</keyword>
<keyword evidence="1" id="KW-0560">Oxidoreductase</keyword>
<dbReference type="InterPro" id="IPR050523">
    <property type="entry name" value="AKR_Detox_Biosynth"/>
</dbReference>
<dbReference type="Proteomes" id="UP001499878">
    <property type="component" value="Unassembled WGS sequence"/>
</dbReference>
<gene>
    <name evidence="3" type="ORF">GCM10023323_06360</name>
</gene>
<proteinExistence type="predicted"/>
<evidence type="ECO:0000256" key="1">
    <source>
        <dbReference type="ARBA" id="ARBA00023002"/>
    </source>
</evidence>
<accession>A0ABP9SYZ0</accession>
<evidence type="ECO:0000313" key="4">
    <source>
        <dbReference type="Proteomes" id="UP001499878"/>
    </source>
</evidence>